<protein>
    <recommendedName>
        <fullName evidence="5">RRM domain-containing protein</fullName>
    </recommendedName>
</protein>
<name>A0A5J5ED13_9PEZI</name>
<feature type="domain" description="RRM" evidence="5">
    <location>
        <begin position="420"/>
        <end position="497"/>
    </location>
</feature>
<feature type="region of interest" description="Disordered" evidence="4">
    <location>
        <begin position="171"/>
        <end position="213"/>
    </location>
</feature>
<dbReference type="InterPro" id="IPR000504">
    <property type="entry name" value="RRM_dom"/>
</dbReference>
<evidence type="ECO:0000313" key="6">
    <source>
        <dbReference type="EMBL" id="KAA8892957.1"/>
    </source>
</evidence>
<feature type="region of interest" description="Disordered" evidence="4">
    <location>
        <begin position="539"/>
        <end position="637"/>
    </location>
</feature>
<dbReference type="OrthoDB" id="431169at2759"/>
<feature type="compositionally biased region" description="Low complexity" evidence="4">
    <location>
        <begin position="1"/>
        <end position="15"/>
    </location>
</feature>
<keyword evidence="2 3" id="KW-0694">RNA-binding</keyword>
<dbReference type="PANTHER" id="PTHR10501">
    <property type="entry name" value="U1 SMALL NUCLEAR RIBONUCLEOPROTEIN A/U2 SMALL NUCLEAR RIBONUCLEOPROTEIN B"/>
    <property type="match status" value="1"/>
</dbReference>
<dbReference type="Proteomes" id="UP000326924">
    <property type="component" value="Unassembled WGS sequence"/>
</dbReference>
<keyword evidence="7" id="KW-1185">Reference proteome</keyword>
<proteinExistence type="predicted"/>
<dbReference type="EMBL" id="VXIS01000537">
    <property type="protein sequence ID" value="KAA8892957.1"/>
    <property type="molecule type" value="Genomic_DNA"/>
</dbReference>
<dbReference type="PROSITE" id="PS50102">
    <property type="entry name" value="RRM"/>
    <property type="match status" value="2"/>
</dbReference>
<dbReference type="InParanoid" id="A0A5J5ED13"/>
<evidence type="ECO:0000256" key="1">
    <source>
        <dbReference type="ARBA" id="ARBA00022553"/>
    </source>
</evidence>
<evidence type="ECO:0000256" key="2">
    <source>
        <dbReference type="ARBA" id="ARBA00022884"/>
    </source>
</evidence>
<accession>A0A5J5ED13</accession>
<dbReference type="Gene3D" id="3.30.70.330">
    <property type="match status" value="2"/>
</dbReference>
<feature type="compositionally biased region" description="Basic and acidic residues" evidence="4">
    <location>
        <begin position="617"/>
        <end position="627"/>
    </location>
</feature>
<dbReference type="InterPro" id="IPR035979">
    <property type="entry name" value="RBD_domain_sf"/>
</dbReference>
<dbReference type="GO" id="GO:0003723">
    <property type="term" value="F:RNA binding"/>
    <property type="evidence" value="ECO:0007669"/>
    <property type="project" value="UniProtKB-UniRule"/>
</dbReference>
<feature type="compositionally biased region" description="Polar residues" evidence="4">
    <location>
        <begin position="30"/>
        <end position="46"/>
    </location>
</feature>
<dbReference type="CDD" id="cd00590">
    <property type="entry name" value="RRM_SF"/>
    <property type="match status" value="1"/>
</dbReference>
<dbReference type="InterPro" id="IPR012677">
    <property type="entry name" value="Nucleotide-bd_a/b_plait_sf"/>
</dbReference>
<comment type="caution">
    <text evidence="6">The sequence shown here is derived from an EMBL/GenBank/DDBJ whole genome shotgun (WGS) entry which is preliminary data.</text>
</comment>
<reference evidence="6 7" key="1">
    <citation type="submission" date="2019-09" db="EMBL/GenBank/DDBJ databases">
        <title>Draft genome of the ectomycorrhizal ascomycete Sphaerosporella brunnea.</title>
        <authorList>
            <consortium name="DOE Joint Genome Institute"/>
            <person name="Benucci G.M."/>
            <person name="Marozzi G."/>
            <person name="Antonielli L."/>
            <person name="Sanchez S."/>
            <person name="Marco P."/>
            <person name="Wang X."/>
            <person name="Falini L.B."/>
            <person name="Barry K."/>
            <person name="Haridas S."/>
            <person name="Lipzen A."/>
            <person name="Labutti K."/>
            <person name="Grigoriev I.V."/>
            <person name="Murat C."/>
            <person name="Martin F."/>
            <person name="Albertini E."/>
            <person name="Donnini D."/>
            <person name="Bonito G."/>
        </authorList>
    </citation>
    <scope>NUCLEOTIDE SEQUENCE [LARGE SCALE GENOMIC DNA]</scope>
    <source>
        <strain evidence="6 7">Sb_GMNB300</strain>
    </source>
</reference>
<feature type="compositionally biased region" description="Polar residues" evidence="4">
    <location>
        <begin position="190"/>
        <end position="203"/>
    </location>
</feature>
<dbReference type="FunFam" id="3.30.70.330:FF:000089">
    <property type="entry name" value="RNA binding protein"/>
    <property type="match status" value="1"/>
</dbReference>
<sequence>MQTPPGATGQGQTPPHLQHSGPLSWMPDQLQFSRMATDQTMSSSATPRRYSPPSPETNDLNEFFGAPPKEWCGVKIERLASSVTAKEVKTMFLFSPGFEDLRIIRNDPMSHGPYSAEAYVRLQNKESADEAERLLNDKEFNGQNISVSVIPRPTPSEIVKMAAATESFASDYSSRSPSSDGLITPGTIGTKPSSEYTTASSRHISPLGNGHTANGVIGRNDSGLGADIFPTSLSAINGLSMAGRVNGNVNGNGTTNSESMAAALDRLNITDSMNKGINGHGGANGYDSGFTGDSYMDNMANLLPGRGLALDPDTNVDSYPDPLSFGRPRRQTNPAHTGGASRFGGLPPLSTVGVNGFAQGGITSPMTAPPGAAPGLTSPLSLTSPGGWPQTAVNKQQYYANNFPISHPPANPADQNPPCNTLYVGNLPAQTSEDELKAMFCRQRGYKRMCFRTKPQGPMCFVEFEDTHYATKALTELYGRSLSNSTKGGVRLSFSKNPLGVRSTPAASNPNAAAVNGTIPGAGGVPSHGFPAATVRAPPGLPAPSRQMPLSTPTTGEPTAPPPGLFGGANPQALRDHSPAFGRGSIRGGSQPAVRLPPGIPTTGGAFFSNPVADLRSPLDIRPDESYPRGPGPIGTR</sequence>
<feature type="region of interest" description="Disordered" evidence="4">
    <location>
        <begin position="1"/>
        <end position="60"/>
    </location>
</feature>
<organism evidence="6 7">
    <name type="scientific">Sphaerosporella brunnea</name>
    <dbReference type="NCBI Taxonomy" id="1250544"/>
    <lineage>
        <taxon>Eukaryota</taxon>
        <taxon>Fungi</taxon>
        <taxon>Dikarya</taxon>
        <taxon>Ascomycota</taxon>
        <taxon>Pezizomycotina</taxon>
        <taxon>Pezizomycetes</taxon>
        <taxon>Pezizales</taxon>
        <taxon>Pyronemataceae</taxon>
        <taxon>Sphaerosporella</taxon>
    </lineage>
</organism>
<evidence type="ECO:0000259" key="5">
    <source>
        <dbReference type="PROSITE" id="PS50102"/>
    </source>
</evidence>
<dbReference type="Pfam" id="PF00076">
    <property type="entry name" value="RRM_1"/>
    <property type="match status" value="2"/>
</dbReference>
<evidence type="ECO:0000313" key="7">
    <source>
        <dbReference type="Proteomes" id="UP000326924"/>
    </source>
</evidence>
<evidence type="ECO:0000256" key="3">
    <source>
        <dbReference type="PROSITE-ProRule" id="PRU00176"/>
    </source>
</evidence>
<feature type="domain" description="RRM" evidence="5">
    <location>
        <begin position="72"/>
        <end position="152"/>
    </location>
</feature>
<dbReference type="AlphaFoldDB" id="A0A5J5ED13"/>
<gene>
    <name evidence="6" type="ORF">FN846DRAFT_590019</name>
</gene>
<keyword evidence="1" id="KW-0597">Phosphoprotein</keyword>
<feature type="region of interest" description="Disordered" evidence="4">
    <location>
        <begin position="323"/>
        <end position="347"/>
    </location>
</feature>
<evidence type="ECO:0000256" key="4">
    <source>
        <dbReference type="SAM" id="MobiDB-lite"/>
    </source>
</evidence>
<dbReference type="SUPFAM" id="SSF54928">
    <property type="entry name" value="RNA-binding domain, RBD"/>
    <property type="match status" value="1"/>
</dbReference>
<dbReference type="SMART" id="SM00360">
    <property type="entry name" value="RRM"/>
    <property type="match status" value="2"/>
</dbReference>